<keyword evidence="2" id="KW-0812">Transmembrane</keyword>
<accession>A0A3B0Y8L2</accession>
<feature type="compositionally biased region" description="Low complexity" evidence="1">
    <location>
        <begin position="70"/>
        <end position="83"/>
    </location>
</feature>
<evidence type="ECO:0000256" key="2">
    <source>
        <dbReference type="SAM" id="Phobius"/>
    </source>
</evidence>
<reference evidence="3" key="1">
    <citation type="submission" date="2018-06" db="EMBL/GenBank/DDBJ databases">
        <authorList>
            <person name="Zhirakovskaya E."/>
        </authorList>
    </citation>
    <scope>NUCLEOTIDE SEQUENCE</scope>
</reference>
<evidence type="ECO:0000256" key="1">
    <source>
        <dbReference type="SAM" id="MobiDB-lite"/>
    </source>
</evidence>
<keyword evidence="2" id="KW-0472">Membrane</keyword>
<protein>
    <submittedName>
        <fullName evidence="3">Uncharacterized protein</fullName>
    </submittedName>
</protein>
<keyword evidence="2" id="KW-1133">Transmembrane helix</keyword>
<name>A0A3B0Y8L2_9ZZZZ</name>
<sequence>MTTETHMEQNSEGKKSSSARGLFWKIVVSVLLALVVLNIYNGVALKKVEIPGLFNVEFAGHSDANPHSETQPSAVTPASTTPPAQLASVAPVHRPRPEPAMPNLSGQWDSNQGTTYQIQHYNEQITLTEINPLLGVTAEGTGTITGRNIVLQYATAFGTTGTARLTVEDEGDTLTGVFRDNVTNASSAIELYR</sequence>
<feature type="transmembrane region" description="Helical" evidence="2">
    <location>
        <begin position="21"/>
        <end position="40"/>
    </location>
</feature>
<gene>
    <name evidence="3" type="ORF">MNBD_GAMMA15-1876</name>
</gene>
<dbReference type="AlphaFoldDB" id="A0A3B0Y8L2"/>
<feature type="region of interest" description="Disordered" evidence="1">
    <location>
        <begin position="63"/>
        <end position="83"/>
    </location>
</feature>
<evidence type="ECO:0000313" key="3">
    <source>
        <dbReference type="EMBL" id="VAW72713.1"/>
    </source>
</evidence>
<dbReference type="EMBL" id="UOFN01000004">
    <property type="protein sequence ID" value="VAW72713.1"/>
    <property type="molecule type" value="Genomic_DNA"/>
</dbReference>
<proteinExistence type="predicted"/>
<organism evidence="3">
    <name type="scientific">hydrothermal vent metagenome</name>
    <dbReference type="NCBI Taxonomy" id="652676"/>
    <lineage>
        <taxon>unclassified sequences</taxon>
        <taxon>metagenomes</taxon>
        <taxon>ecological metagenomes</taxon>
    </lineage>
</organism>